<comment type="caution">
    <text evidence="3">The sequence shown here is derived from an EMBL/GenBank/DDBJ whole genome shotgun (WGS) entry which is preliminary data.</text>
</comment>
<dbReference type="VEuPathDB" id="TriTrypDB:TcBrA4_0157920"/>
<dbReference type="VEuPathDB" id="TriTrypDB:TCDM_13059"/>
<evidence type="ECO:0000256" key="1">
    <source>
        <dbReference type="SAM" id="MobiDB-lite"/>
    </source>
</evidence>
<feature type="region of interest" description="Disordered" evidence="1">
    <location>
        <begin position="1"/>
        <end position="43"/>
    </location>
</feature>
<dbReference type="NCBIfam" id="TIGR01631">
    <property type="entry name" value="Trypano_RHS"/>
    <property type="match status" value="1"/>
</dbReference>
<evidence type="ECO:0000259" key="2">
    <source>
        <dbReference type="Pfam" id="PF24466"/>
    </source>
</evidence>
<name>A0A2V2UT68_TRYCR</name>
<feature type="domain" description="DUF7578" evidence="2">
    <location>
        <begin position="484"/>
        <end position="548"/>
    </location>
</feature>
<proteinExistence type="predicted"/>
<dbReference type="Proteomes" id="UP000246121">
    <property type="component" value="Unassembled WGS sequence"/>
</dbReference>
<dbReference type="InterPro" id="IPR056000">
    <property type="entry name" value="DUF7578"/>
</dbReference>
<feature type="domain" description="DUF7578" evidence="2">
    <location>
        <begin position="60"/>
        <end position="123"/>
    </location>
</feature>
<reference evidence="3 4" key="1">
    <citation type="journal article" date="2018" name="Microb. Genom.">
        <title>Expanding an expanded genome: long-read sequencing of Trypanosoma cruzi.</title>
        <authorList>
            <person name="Berna L."/>
            <person name="Rodriguez M."/>
            <person name="Chiribao M.L."/>
            <person name="Parodi-Talice A."/>
            <person name="Pita S."/>
            <person name="Rijo G."/>
            <person name="Alvarez-Valin F."/>
            <person name="Robello C."/>
        </authorList>
    </citation>
    <scope>NUCLEOTIDE SEQUENCE [LARGE SCALE GENOMIC DNA]</scope>
    <source>
        <strain evidence="3 4">Dm28c</strain>
    </source>
</reference>
<evidence type="ECO:0000313" key="3">
    <source>
        <dbReference type="EMBL" id="PWU86028.1"/>
    </source>
</evidence>
<dbReference type="EMBL" id="PRFA01000135">
    <property type="protein sequence ID" value="PWU86028.1"/>
    <property type="molecule type" value="Genomic_DNA"/>
</dbReference>
<protein>
    <submittedName>
        <fullName evidence="3">Putative retrotransposon hot spot (RHS) protein</fullName>
    </submittedName>
</protein>
<dbReference type="VEuPathDB" id="TriTrypDB:C3747_68g81"/>
<organism evidence="3 4">
    <name type="scientific">Trypanosoma cruzi</name>
    <dbReference type="NCBI Taxonomy" id="5693"/>
    <lineage>
        <taxon>Eukaryota</taxon>
        <taxon>Discoba</taxon>
        <taxon>Euglenozoa</taxon>
        <taxon>Kinetoplastea</taxon>
        <taxon>Metakinetoplastina</taxon>
        <taxon>Trypanosomatida</taxon>
        <taxon>Trypanosomatidae</taxon>
        <taxon>Trypanosoma</taxon>
        <taxon>Schizotrypanum</taxon>
    </lineage>
</organism>
<dbReference type="VEuPathDB" id="TriTrypDB:TCSYLVIO_010307"/>
<feature type="domain" description="DUF7578" evidence="2">
    <location>
        <begin position="339"/>
        <end position="403"/>
    </location>
</feature>
<dbReference type="VEuPathDB" id="TriTrypDB:TcCL_Unassigned02926"/>
<accession>A0A2V2UT68</accession>
<sequence length="614" mass="71457">MSGNQASAVPQGDIRGRTRSEFESDTDQPAATRRRLEETRRPQWTMSSSVEDILLGGSTNRNNMKLNDFLRSNLGDRGVVDTNENVAMEMFFQDPEMFIQNERLLRIITTSLSYKELEAINKLHHEGVSSLEEWRDYEGKDTVTPLVSEKLNRALMQLLCEERREAGERAARENQVGFTLTTTIRCVLFRGRVRVKDMKLNDFLTMEMECRGILRANWNVLLKEFFIDPTRYIPDAGVLGEIQTTVAYARMEKTVREEMGLEEVVRRLQENGVDFLEQWRDYEGKDTVAPVTRRKLNGVLTQVLREERREAEERAVREEQLGITLTTTIRGVLFRGRVRVKDMKLNDFLTMEMECRGILRANWNVLLKEFFIDPTRYIPDAGVLGEIQTTVAYARMEKTVREEMGLEEVVRRLQENGVDFLEQWRDYEGKDTVAPVTRRKLNGVLTQVLREERREAEERAVREEQLGITLTATIRGVLFRGRVRVKDMKLNDFLTMEMECRGILSANWNVLLKEFFIDPTRYIPDAGVLGEIQTTVAYARMEKTVREEMGLEEVVRRLQENGVDFLEQWRDYEGKDTVAPVTRRKLNGVLTQVLREERREAEERAVREEQLGIT</sequence>
<dbReference type="VEuPathDB" id="TriTrypDB:C4B63_135g39"/>
<dbReference type="Pfam" id="PF24466">
    <property type="entry name" value="DUF7578"/>
    <property type="match status" value="4"/>
</dbReference>
<dbReference type="VEuPathDB" id="TriTrypDB:TcG_11874"/>
<evidence type="ECO:0000313" key="4">
    <source>
        <dbReference type="Proteomes" id="UP000246121"/>
    </source>
</evidence>
<dbReference type="VEuPathDB" id="TriTrypDB:Tc_MARK_898"/>
<dbReference type="AlphaFoldDB" id="A0A2V2UT68"/>
<dbReference type="VEuPathDB" id="TriTrypDB:TcG_12159"/>
<dbReference type="InterPro" id="IPR006518">
    <property type="entry name" value="Trypano_RHS"/>
</dbReference>
<dbReference type="VEuPathDB" id="TriTrypDB:TcCLB.506017.51"/>
<feature type="domain" description="DUF7578" evidence="2">
    <location>
        <begin position="194"/>
        <end position="258"/>
    </location>
</feature>
<gene>
    <name evidence="3" type="ORF">C4B63_135g39</name>
</gene>